<organism evidence="3 4">
    <name type="scientific">Paenibacillus psychroresistens</name>
    <dbReference type="NCBI Taxonomy" id="1778678"/>
    <lineage>
        <taxon>Bacteria</taxon>
        <taxon>Bacillati</taxon>
        <taxon>Bacillota</taxon>
        <taxon>Bacilli</taxon>
        <taxon>Bacillales</taxon>
        <taxon>Paenibacillaceae</taxon>
        <taxon>Paenibacillus</taxon>
    </lineage>
</organism>
<reference evidence="4" key="1">
    <citation type="submission" date="2018-11" db="EMBL/GenBank/DDBJ databases">
        <title>Complete genome sequence of Paenibacillus sp. ML311-T8.</title>
        <authorList>
            <person name="Nam Y.-D."/>
            <person name="Kang J."/>
            <person name="Chung W.-H."/>
            <person name="Park Y.S."/>
        </authorList>
    </citation>
    <scope>NUCLEOTIDE SEQUENCE [LARGE SCALE GENOMIC DNA]</scope>
    <source>
        <strain evidence="4">ML311-T8</strain>
    </source>
</reference>
<dbReference type="SUPFAM" id="SSF55347">
    <property type="entry name" value="Glyceraldehyde-3-phosphate dehydrogenase-like, C-terminal domain"/>
    <property type="match status" value="1"/>
</dbReference>
<dbReference type="AlphaFoldDB" id="A0A6B8RGI2"/>
<dbReference type="InterPro" id="IPR051450">
    <property type="entry name" value="Gfo/Idh/MocA_Oxidoreductases"/>
</dbReference>
<dbReference type="InterPro" id="IPR000683">
    <property type="entry name" value="Gfo/Idh/MocA-like_OxRdtase_N"/>
</dbReference>
<dbReference type="PANTHER" id="PTHR43377:SF1">
    <property type="entry name" value="BILIVERDIN REDUCTASE A"/>
    <property type="match status" value="1"/>
</dbReference>
<dbReference type="KEGG" id="ppsc:EHS13_10075"/>
<dbReference type="EMBL" id="CP034235">
    <property type="protein sequence ID" value="QGQ95209.1"/>
    <property type="molecule type" value="Genomic_DNA"/>
</dbReference>
<dbReference type="Pfam" id="PF01408">
    <property type="entry name" value="GFO_IDH_MocA"/>
    <property type="match status" value="1"/>
</dbReference>
<dbReference type="Proteomes" id="UP000426246">
    <property type="component" value="Chromosome"/>
</dbReference>
<evidence type="ECO:0000259" key="2">
    <source>
        <dbReference type="Pfam" id="PF22725"/>
    </source>
</evidence>
<dbReference type="Gene3D" id="3.40.50.720">
    <property type="entry name" value="NAD(P)-binding Rossmann-like Domain"/>
    <property type="match status" value="1"/>
</dbReference>
<gene>
    <name evidence="3" type="ORF">EHS13_10075</name>
</gene>
<dbReference type="InterPro" id="IPR036291">
    <property type="entry name" value="NAD(P)-bd_dom_sf"/>
</dbReference>
<evidence type="ECO:0000313" key="3">
    <source>
        <dbReference type="EMBL" id="QGQ95209.1"/>
    </source>
</evidence>
<feature type="domain" description="GFO/IDH/MocA-like oxidoreductase" evidence="2">
    <location>
        <begin position="128"/>
        <end position="244"/>
    </location>
</feature>
<evidence type="ECO:0000313" key="4">
    <source>
        <dbReference type="Proteomes" id="UP000426246"/>
    </source>
</evidence>
<dbReference type="Gene3D" id="3.30.360.10">
    <property type="entry name" value="Dihydrodipicolinate Reductase, domain 2"/>
    <property type="match status" value="1"/>
</dbReference>
<name>A0A6B8RGI2_9BACL</name>
<proteinExistence type="predicted"/>
<feature type="domain" description="Gfo/Idh/MocA-like oxidoreductase N-terminal" evidence="1">
    <location>
        <begin position="2"/>
        <end position="120"/>
    </location>
</feature>
<dbReference type="GO" id="GO:0000166">
    <property type="term" value="F:nucleotide binding"/>
    <property type="evidence" value="ECO:0007669"/>
    <property type="project" value="InterPro"/>
</dbReference>
<keyword evidence="4" id="KW-1185">Reference proteome</keyword>
<dbReference type="Pfam" id="PF22725">
    <property type="entry name" value="GFO_IDH_MocA_C3"/>
    <property type="match status" value="1"/>
</dbReference>
<sequence length="326" mass="36169">MLKVAMVGAGIMGTLHARAYSRIQGAKLIGIVDSLQGAADKLANVWGVACYPTLEEMLAAEDSDVIDICLPTHQQKEHVLQAAAKGKHVFCEKLIVGSKQDALEMIEACSKAGVKFMVSHVQRFFPDYLKAKLLVDQMKLGKVGTVRMQREISLQDVSEDWYRAYVNFGDEILDSIRHDIDWLIWTFGYVERVYAKGRLGKEGLNTDHLFVSLRMKNGVIAHISGGRGLATGFRSFLEVAGRGGLMTMENDEASMPIMNTFKTENGIEYRNESPLGVSPYQLELQHFIDCIVNGQEPMISGYDVLRTLDVILAVQHSLETGKAITL</sequence>
<protein>
    <submittedName>
        <fullName evidence="3">Gfo/Idh/MocA family oxidoreductase</fullName>
    </submittedName>
</protein>
<dbReference type="SUPFAM" id="SSF51735">
    <property type="entry name" value="NAD(P)-binding Rossmann-fold domains"/>
    <property type="match status" value="1"/>
</dbReference>
<accession>A0A6B8RGI2</accession>
<evidence type="ECO:0000259" key="1">
    <source>
        <dbReference type="Pfam" id="PF01408"/>
    </source>
</evidence>
<dbReference type="PANTHER" id="PTHR43377">
    <property type="entry name" value="BILIVERDIN REDUCTASE A"/>
    <property type="match status" value="1"/>
</dbReference>
<dbReference type="InterPro" id="IPR055170">
    <property type="entry name" value="GFO_IDH_MocA-like_dom"/>
</dbReference>